<accession>A0A6P1Y1N0</accession>
<keyword evidence="2" id="KW-0812">Transmembrane</keyword>
<dbReference type="KEGG" id="trz:GWP43_10405"/>
<evidence type="ECO:0000256" key="4">
    <source>
        <dbReference type="ARBA" id="ARBA00023136"/>
    </source>
</evidence>
<evidence type="ECO:0000313" key="6">
    <source>
        <dbReference type="EMBL" id="QHX43786.1"/>
    </source>
</evidence>
<keyword evidence="3" id="KW-1133">Transmembrane helix</keyword>
<dbReference type="GO" id="GO:0009306">
    <property type="term" value="P:protein secretion"/>
    <property type="evidence" value="ECO:0007669"/>
    <property type="project" value="InterPro"/>
</dbReference>
<keyword evidence="4" id="KW-0472">Membrane</keyword>
<evidence type="ECO:0000313" key="7">
    <source>
        <dbReference type="Proteomes" id="UP000464374"/>
    </source>
</evidence>
<proteinExistence type="predicted"/>
<organism evidence="6 7">
    <name type="scientific">Treponema vincentii</name>
    <dbReference type="NCBI Taxonomy" id="69710"/>
    <lineage>
        <taxon>Bacteria</taxon>
        <taxon>Pseudomonadati</taxon>
        <taxon>Spirochaetota</taxon>
        <taxon>Spirochaetia</taxon>
        <taxon>Spirochaetales</taxon>
        <taxon>Treponemataceae</taxon>
        <taxon>Treponema</taxon>
    </lineage>
</organism>
<sequence length="1470" mass="161411">MKPAARTKVEFLLFLCILILSFAALRPLMQTLEKKLAAVRSVLLTELEQTYNVRLSYESLSPSIMRSISLRNVKVYDAEHSVEIASFEDFSIQYRFWALLWGNTAEILDSVNIADGFIDIDLVHNKALAEKLNAATHVRTSAQPPANTERIFSFLSAQMLNVHIKNVRLRFKNVVHDINAKIADGYVGIDAEAITISLSCTASYRNTDYTAIGQAETGFTIEGKFDKNLTAGSAVADFSRISTDRFGIYRVKLFADYRDKVFTFNTMQDFQPVDFTANWNIATNDITGRFSCKDFAPLQSVRVYNAPISLTQFASMTMSGNFQFMRSGQHIQWATDLTVALPSLQLPSYRLAPSRLQLAAEGKDAEIDVSRLSLSGADVDVFSEFTFNLNTIIPTGKASIKRFNLPTGASVAADFHFLKQGRTFFCKIPKLIVGEGALHNITLTVTPSAQKADYTLSAEDGYGKYRFDGSYIYNEGNGSASASPRFAELHGAFDAVGIGTICGFIQAIVPGVDIPHEAVESLQCTTEFYISSDLRSFSYNCTRFILVSNILNDFYALLSVKGNQSSFALTDIELSYKNMSVRGNVNADFEHLSDIIFTSSLAINSIGYQVQGFFSQNVLSIYGDYGLAISALYEKGTGFKGTVKTSEIPLPFLPLFLTLDSEFQYHNRADWLYTIDAGYISYGAPASLTPAKIGFNFMGKADPSGLFLSEVKLGEDAALTGMLAVTAAPAPDGEGGQSYTAEMNLVSPDATEKLELAANLDLSSGDIRADGSLKLDNISLARFLYTQGKGHTVSADTAFSVAQGSFSARLNLSELSVFVQGENLNLAGSLTVEDEKAELNITQLDWGAHKVSDIVGSFSLAEMTGKLEADYTGMIADKQLEAHIGTEYTGVQPDEKTKRALFSRLKNVTERFTINTYLSNWRFGDFTGKDPVPLSMIRDPGVTAFYAGKNDDITGFILDDGVVSLQLAESLPLKLNLDGTVKKDALNLQVSGIRADVKRIWDITGLDYVLFYGGTLTGDLSIGGKPIEPEFNGKLVGQDITVNSPHYAPEMYGPVLLDIIADGTGLEVPYTVLKGPSTDIWARCTAAFSGWIPNNISVQCGTLGTKMGVFKTDNILFKADGLAGCTVEIKVTPTLVGVYGSATFDSGYFVFKFNDLDKFNAKYGGEQGVAFDMKLDLQFGHKAEFRWPTADFPILRTLVPTDAPLSLIADAGTGDFTMKGDIKMRGGEVFYIKRSFYIREGAITFADVAKEIEPLVTLRAEIRDRDSNGEPLRLVLTAKDQSLFSFNPEISSDPPRSTNEIMQLLGQVAIGDTGKDNLWQNLLVSSSDILAQVGFLKKVESKVRDFLRLDAFSFRTLLLQNAIFGNLFTANQNTTLTMSNYLDNTSVYIGKYFGSAIYADALLHLSHYDSKSLKNGGSKRPVYKDLLFQPEIGLEMATPFFLLRWSVAPTKPDTLFVGDTALTFSWKYSY</sequence>
<dbReference type="InterPro" id="IPR007452">
    <property type="entry name" value="TamB_C"/>
</dbReference>
<name>A0A6P1Y1N0_9SPIR</name>
<comment type="subcellular location">
    <subcellularLocation>
        <location evidence="1">Membrane</location>
        <topology evidence="1">Single-pass membrane protein</topology>
    </subcellularLocation>
</comment>
<evidence type="ECO:0000256" key="2">
    <source>
        <dbReference type="ARBA" id="ARBA00022692"/>
    </source>
</evidence>
<dbReference type="Pfam" id="PF04357">
    <property type="entry name" value="TamB"/>
    <property type="match status" value="1"/>
</dbReference>
<feature type="domain" description="Translocation and assembly module TamB C-terminal" evidence="5">
    <location>
        <begin position="1213"/>
        <end position="1389"/>
    </location>
</feature>
<dbReference type="GO" id="GO:0005886">
    <property type="term" value="C:plasma membrane"/>
    <property type="evidence" value="ECO:0007669"/>
    <property type="project" value="InterPro"/>
</dbReference>
<reference evidence="6 7" key="1">
    <citation type="submission" date="2020-01" db="EMBL/GenBank/DDBJ databases">
        <title>Complete genome sequence of a human oral phylogroup 1 Treponema sp. strain ATCC 700766, originally isolated from periodontitis dental plaque.</title>
        <authorList>
            <person name="Chan Y."/>
            <person name="Huo Y.-B."/>
            <person name="Yu X.-L."/>
            <person name="Zeng H."/>
            <person name="Leung W.-K."/>
            <person name="Watt R.M."/>
        </authorList>
    </citation>
    <scope>NUCLEOTIDE SEQUENCE [LARGE SCALE GENOMIC DNA]</scope>
    <source>
        <strain evidence="6 7">OMZ 804</strain>
    </source>
</reference>
<evidence type="ECO:0000256" key="1">
    <source>
        <dbReference type="ARBA" id="ARBA00004167"/>
    </source>
</evidence>
<evidence type="ECO:0000256" key="3">
    <source>
        <dbReference type="ARBA" id="ARBA00022989"/>
    </source>
</evidence>
<protein>
    <recommendedName>
        <fullName evidence="5">Translocation and assembly module TamB C-terminal domain-containing protein</fullName>
    </recommendedName>
</protein>
<dbReference type="Proteomes" id="UP000464374">
    <property type="component" value="Chromosome"/>
</dbReference>
<evidence type="ECO:0000259" key="5">
    <source>
        <dbReference type="Pfam" id="PF04357"/>
    </source>
</evidence>
<gene>
    <name evidence="6" type="ORF">GWP43_10405</name>
</gene>
<dbReference type="EMBL" id="CP048020">
    <property type="protein sequence ID" value="QHX43786.1"/>
    <property type="molecule type" value="Genomic_DNA"/>
</dbReference>